<evidence type="ECO:0000313" key="3">
    <source>
        <dbReference type="Proteomes" id="UP000030153"/>
    </source>
</evidence>
<protein>
    <submittedName>
        <fullName evidence="2">Pro-sigma K processing regulatory protein</fullName>
    </submittedName>
</protein>
<feature type="transmembrane region" description="Helical" evidence="1">
    <location>
        <begin position="37"/>
        <end position="56"/>
    </location>
</feature>
<proteinExistence type="predicted"/>
<dbReference type="Proteomes" id="UP000030153">
    <property type="component" value="Unassembled WGS sequence"/>
</dbReference>
<dbReference type="Pfam" id="PF07441">
    <property type="entry name" value="BofA"/>
    <property type="match status" value="1"/>
</dbReference>
<keyword evidence="1" id="KW-0812">Transmembrane</keyword>
<feature type="transmembrane region" description="Helical" evidence="1">
    <location>
        <begin position="6"/>
        <end position="25"/>
    </location>
</feature>
<dbReference type="NCBIfam" id="TIGR02862">
    <property type="entry name" value="spore_BofA"/>
    <property type="match status" value="1"/>
</dbReference>
<comment type="caution">
    <text evidence="2">The sequence shown here is derived from an EMBL/GenBank/DDBJ whole genome shotgun (WGS) entry which is preliminary data.</text>
</comment>
<dbReference type="eggNOG" id="ENOG5033C8V">
    <property type="taxonomic scope" value="Bacteria"/>
</dbReference>
<dbReference type="RefSeq" id="WP_036780668.1">
    <property type="nucleotide sequence ID" value="NZ_AVBG01000002.1"/>
</dbReference>
<reference evidence="2 3" key="1">
    <citation type="submission" date="2013-08" db="EMBL/GenBank/DDBJ databases">
        <title>Genome of Pontibacillus chungwhensis.</title>
        <authorList>
            <person name="Wang Q."/>
            <person name="Wang G."/>
        </authorList>
    </citation>
    <scope>NUCLEOTIDE SEQUENCE [LARGE SCALE GENOMIC DNA]</scope>
    <source>
        <strain evidence="2 3">BH030062</strain>
    </source>
</reference>
<organism evidence="2 3">
    <name type="scientific">Pontibacillus chungwhensis BH030062</name>
    <dbReference type="NCBI Taxonomy" id="1385513"/>
    <lineage>
        <taxon>Bacteria</taxon>
        <taxon>Bacillati</taxon>
        <taxon>Bacillota</taxon>
        <taxon>Bacilli</taxon>
        <taxon>Bacillales</taxon>
        <taxon>Bacillaceae</taxon>
        <taxon>Pontibacillus</taxon>
    </lineage>
</organism>
<dbReference type="InterPro" id="IPR010001">
    <property type="entry name" value="BofA"/>
</dbReference>
<keyword evidence="1" id="KW-0472">Membrane</keyword>
<dbReference type="STRING" id="1385513.N780_15260"/>
<keyword evidence="1" id="KW-1133">Transmembrane helix</keyword>
<dbReference type="AlphaFoldDB" id="A0A0A2V105"/>
<sequence>MDTTVIIISVVLMIGVLLIAGAPLKPLRFLGSGAIKVVIGVLFLFFFNVFGASLGIHIPINVFTAFVSGFLGLPGLASLAAIQMFVV</sequence>
<evidence type="ECO:0000313" key="2">
    <source>
        <dbReference type="EMBL" id="KGP92723.1"/>
    </source>
</evidence>
<name>A0A0A2V105_9BACI</name>
<dbReference type="OrthoDB" id="2692225at2"/>
<gene>
    <name evidence="2" type="ORF">N780_15260</name>
</gene>
<accession>A0A0A2V105</accession>
<evidence type="ECO:0000256" key="1">
    <source>
        <dbReference type="SAM" id="Phobius"/>
    </source>
</evidence>
<feature type="transmembrane region" description="Helical" evidence="1">
    <location>
        <begin position="62"/>
        <end position="86"/>
    </location>
</feature>
<keyword evidence="3" id="KW-1185">Reference proteome</keyword>
<dbReference type="EMBL" id="AVBG01000002">
    <property type="protein sequence ID" value="KGP92723.1"/>
    <property type="molecule type" value="Genomic_DNA"/>
</dbReference>